<keyword evidence="1" id="KW-0472">Membrane</keyword>
<name>A0A0E3DQW7_9ANNE</name>
<accession>A0A0E3DQW7</accession>
<sequence>MPHLAPMNWLMISILIYLCFFFILSIMWWMQTPMMPSTTLKYPPQLYKWKW</sequence>
<feature type="transmembrane region" description="Helical" evidence="1">
    <location>
        <begin position="7"/>
        <end position="30"/>
    </location>
</feature>
<reference evidence="2" key="1">
    <citation type="journal article" date="2015" name="Mol. Phylogenet. Evol.">
        <title>Mitogenomics reveals phylogeny and repeated motifs in control regions of the deep-sea family Siboglinidae (Annelida).</title>
        <authorList>
            <person name="Li Y."/>
            <person name="Kocot K.M."/>
            <person name="Schander C."/>
            <person name="Santos S.R."/>
            <person name="Thornhill D.J."/>
            <person name="Halanych K.M."/>
        </authorList>
    </citation>
    <scope>NUCLEOTIDE SEQUENCE</scope>
</reference>
<dbReference type="EMBL" id="KJ789169">
    <property type="protein sequence ID" value="AIL54772.1"/>
    <property type="molecule type" value="Genomic_DNA"/>
</dbReference>
<geneLocation type="mitochondrion" evidence="2"/>
<organism evidence="2">
    <name type="scientific">Siboglinum ekmani</name>
    <dbReference type="NCBI Taxonomy" id="167800"/>
    <lineage>
        <taxon>Eukaryota</taxon>
        <taxon>Metazoa</taxon>
        <taxon>Spiralia</taxon>
        <taxon>Lophotrochozoa</taxon>
        <taxon>Annelida</taxon>
        <taxon>Polychaeta</taxon>
        <taxon>Sedentaria</taxon>
        <taxon>Canalipalpata</taxon>
        <taxon>Sabellida</taxon>
        <taxon>Siboglinidae</taxon>
        <taxon>Siboglinum</taxon>
    </lineage>
</organism>
<gene>
    <name evidence="2" type="primary">atp8</name>
</gene>
<keyword evidence="1" id="KW-0812">Transmembrane</keyword>
<evidence type="ECO:0000256" key="1">
    <source>
        <dbReference type="SAM" id="Phobius"/>
    </source>
</evidence>
<dbReference type="AlphaFoldDB" id="A0A0E3DQW7"/>
<keyword evidence="2" id="KW-0496">Mitochondrion</keyword>
<proteinExistence type="predicted"/>
<keyword evidence="1" id="KW-1133">Transmembrane helix</keyword>
<evidence type="ECO:0000313" key="2">
    <source>
        <dbReference type="EMBL" id="AIL54772.1"/>
    </source>
</evidence>
<protein>
    <submittedName>
        <fullName evidence="2">ATP synthase F0 subunit 8</fullName>
    </submittedName>
</protein>